<evidence type="ECO:0000256" key="1">
    <source>
        <dbReference type="ARBA" id="ARBA00004167"/>
    </source>
</evidence>
<feature type="transmembrane region" description="Helical" evidence="9">
    <location>
        <begin position="5"/>
        <end position="23"/>
    </location>
</feature>
<dbReference type="Proteomes" id="UP000528918">
    <property type="component" value="Unassembled WGS sequence"/>
</dbReference>
<keyword evidence="6 9" id="KW-1133">Transmembrane helix</keyword>
<keyword evidence="3" id="KW-0328">Glycosyltransferase</keyword>
<keyword evidence="7 9" id="KW-0472">Membrane</keyword>
<comment type="caution">
    <text evidence="10">The sequence shown here is derived from an EMBL/GenBank/DDBJ whole genome shotgun (WGS) entry which is preliminary data.</text>
</comment>
<comment type="subcellular location">
    <subcellularLocation>
        <location evidence="2">Endomembrane system</location>
    </subcellularLocation>
    <subcellularLocation>
        <location evidence="1">Membrane</location>
        <topology evidence="1">Single-pass membrane protein</topology>
    </subcellularLocation>
</comment>
<evidence type="ECO:0000256" key="8">
    <source>
        <dbReference type="ARBA" id="ARBA00023180"/>
    </source>
</evidence>
<keyword evidence="11" id="KW-1185">Reference proteome</keyword>
<evidence type="ECO:0000256" key="2">
    <source>
        <dbReference type="ARBA" id="ARBA00004308"/>
    </source>
</evidence>
<evidence type="ECO:0000313" key="11">
    <source>
        <dbReference type="Proteomes" id="UP000528918"/>
    </source>
</evidence>
<evidence type="ECO:0000256" key="6">
    <source>
        <dbReference type="ARBA" id="ARBA00022989"/>
    </source>
</evidence>
<evidence type="ECO:0000256" key="4">
    <source>
        <dbReference type="ARBA" id="ARBA00022679"/>
    </source>
</evidence>
<dbReference type="RefSeq" id="WP_179926790.1">
    <property type="nucleotide sequence ID" value="NZ_JACCDD010000001.1"/>
</dbReference>
<keyword evidence="8" id="KW-0325">Glycoprotein</keyword>
<proteinExistence type="predicted"/>
<evidence type="ECO:0000256" key="5">
    <source>
        <dbReference type="ARBA" id="ARBA00022692"/>
    </source>
</evidence>
<accession>A0ABX2SM93</accession>
<keyword evidence="5 9" id="KW-0812">Transmembrane</keyword>
<reference evidence="10 11" key="1">
    <citation type="journal article" date="2013" name="Antonie Van Leeuwenhoek">
        <title>Halomonas zhaodongensis sp. nov., a slightly halophilic bacterium isolated from saline-alkaline soils in Zhaodong, China.</title>
        <authorList>
            <person name="Jiang J."/>
            <person name="Pan Y."/>
            <person name="Meng L."/>
            <person name="Hu S."/>
            <person name="Zhang X."/>
            <person name="Hu B."/>
            <person name="Meng J."/>
            <person name="Li C."/>
            <person name="Huang H."/>
            <person name="Wang K."/>
            <person name="Su T."/>
        </authorList>
    </citation>
    <scope>NUCLEOTIDE SEQUENCE [LARGE SCALE GENOMIC DNA]</scope>
    <source>
        <strain evidence="10 11">NEAU-ST10-25</strain>
    </source>
</reference>
<gene>
    <name evidence="10" type="ORF">HZS79_00485</name>
</gene>
<dbReference type="Gene3D" id="3.90.1480.20">
    <property type="entry name" value="Glycosyl transferase family 29"/>
    <property type="match status" value="1"/>
</dbReference>
<protein>
    <submittedName>
        <fullName evidence="10">Glycosyltransferase family 29 protein</fullName>
    </submittedName>
</protein>
<evidence type="ECO:0000256" key="3">
    <source>
        <dbReference type="ARBA" id="ARBA00022676"/>
    </source>
</evidence>
<evidence type="ECO:0000256" key="7">
    <source>
        <dbReference type="ARBA" id="ARBA00023136"/>
    </source>
</evidence>
<name>A0ABX2SM93_VREZH</name>
<evidence type="ECO:0000313" key="10">
    <source>
        <dbReference type="EMBL" id="NYS43417.1"/>
    </source>
</evidence>
<dbReference type="InterPro" id="IPR038578">
    <property type="entry name" value="GT29-like_sf"/>
</dbReference>
<evidence type="ECO:0000256" key="9">
    <source>
        <dbReference type="SAM" id="Phobius"/>
    </source>
</evidence>
<keyword evidence="4" id="KW-0808">Transferase</keyword>
<dbReference type="Pfam" id="PF00777">
    <property type="entry name" value="Glyco_transf_29"/>
    <property type="match status" value="1"/>
</dbReference>
<sequence length="409" mass="46613">MDKVIYKIVFFPIQIFIFCVSYFQPALFFSSRFDMFALFFAQKSFSWFKGLMAYRMFQKKKFKEVIVLHRHDSMENVSGLFLLSVALSRRATGKVNDRTIDFLKEAVNKGASLLKSFYLFKLIVTLRETRRMTDSELSYFIAELSATRLFYKSFYYRACLELASELLLKNNVSDAQKWYLVGRLSSRASGYLALTHYFDSGKTHSEVGRLVSPELSLIDIIKMSEGSICVVGNSPSVFGASMGKWIDSQRVVIRFNNYRLGADFSDDIGSKTDVWVRMLPTPLIDRKLQEGVGLVVFTGPNSIYRSILKWPEVLEISSQVKSAGFFDEELFFELQSIIGSPPSSGLMVCYTIYCVLGYFPKGSMIGLSIDGNVEQDGVYHYSDPTAFAAPRHNWEKEAEVYKQLLLGAR</sequence>
<dbReference type="InterPro" id="IPR001675">
    <property type="entry name" value="Glyco_trans_29"/>
</dbReference>
<organism evidence="10 11">
    <name type="scientific">Vreelandella zhaodongensis</name>
    <name type="common">Halomonas zhaodongensis</name>
    <dbReference type="NCBI Taxonomy" id="1176240"/>
    <lineage>
        <taxon>Bacteria</taxon>
        <taxon>Pseudomonadati</taxon>
        <taxon>Pseudomonadota</taxon>
        <taxon>Gammaproteobacteria</taxon>
        <taxon>Oceanospirillales</taxon>
        <taxon>Halomonadaceae</taxon>
        <taxon>Vreelandella</taxon>
    </lineage>
</organism>
<dbReference type="EMBL" id="JACCDD010000001">
    <property type="protein sequence ID" value="NYS43417.1"/>
    <property type="molecule type" value="Genomic_DNA"/>
</dbReference>